<feature type="transmembrane region" description="Helical" evidence="2">
    <location>
        <begin position="6"/>
        <end position="31"/>
    </location>
</feature>
<evidence type="ECO:0000256" key="2">
    <source>
        <dbReference type="SAM" id="Phobius"/>
    </source>
</evidence>
<keyword evidence="4" id="KW-0808">Transferase</keyword>
<dbReference type="KEGG" id="sapp:SAC06_03000"/>
<protein>
    <submittedName>
        <fullName evidence="4">Sugar transferase</fullName>
        <ecNumber evidence="4">2.7.8.-</ecNumber>
    </submittedName>
</protein>
<evidence type="ECO:0000256" key="1">
    <source>
        <dbReference type="ARBA" id="ARBA00006464"/>
    </source>
</evidence>
<dbReference type="AlphaFoldDB" id="A0AAU7V949"/>
<sequence length="203" mass="22394">MNQHFQQVVATLCLLVISPLLLVISAIIWIVDGSPVIFRQTRVGRGEREFTILKFRTMVNGADQQLGAGGKPKSRLTKTGKWLRKSSLDELPQLVNISRGEMAFVGPRACLPEVAANIPPALRGRFKVLPGVTGLAQVSGRNTVPWSKRLELDTEYAQKRSTWLDLKILARTVVVVFFGIGFVPDRNTEETDDLNLLGKGSEG</sequence>
<accession>A0AAU7V949</accession>
<dbReference type="EMBL" id="CP138335">
    <property type="protein sequence ID" value="XBW08543.1"/>
    <property type="molecule type" value="Genomic_DNA"/>
</dbReference>
<keyword evidence="2" id="KW-0472">Membrane</keyword>
<dbReference type="PANTHER" id="PTHR30576">
    <property type="entry name" value="COLANIC BIOSYNTHESIS UDP-GLUCOSE LIPID CARRIER TRANSFERASE"/>
    <property type="match status" value="1"/>
</dbReference>
<keyword evidence="2" id="KW-1133">Transmembrane helix</keyword>
<dbReference type="Pfam" id="PF02397">
    <property type="entry name" value="Bac_transf"/>
    <property type="match status" value="1"/>
</dbReference>
<feature type="domain" description="Bacterial sugar transferase" evidence="3">
    <location>
        <begin position="5"/>
        <end position="177"/>
    </location>
</feature>
<dbReference type="EC" id="2.7.8.-" evidence="4"/>
<organism evidence="4">
    <name type="scientific">Scrofimicrobium appendicitidis</name>
    <dbReference type="NCBI Taxonomy" id="3079930"/>
    <lineage>
        <taxon>Bacteria</taxon>
        <taxon>Bacillati</taxon>
        <taxon>Actinomycetota</taxon>
        <taxon>Actinomycetes</taxon>
        <taxon>Actinomycetales</taxon>
        <taxon>Actinomycetaceae</taxon>
        <taxon>Scrofimicrobium</taxon>
    </lineage>
</organism>
<reference evidence="4" key="1">
    <citation type="submission" date="2023-11" db="EMBL/GenBank/DDBJ databases">
        <title>Scrofimicrobium hongkongense sp. nov., isolated from a patient with peritonitis.</title>
        <authorList>
            <person name="Lao H.Y."/>
            <person name="Wong A.Y.P."/>
            <person name="Ng T.L."/>
            <person name="Wong R.Y.L."/>
            <person name="Yau M.C.Y."/>
            <person name="Lam J.Y.W."/>
            <person name="Siu G.K.H."/>
        </authorList>
    </citation>
    <scope>NUCLEOTIDE SEQUENCE</scope>
    <source>
        <strain evidence="4">R131</strain>
    </source>
</reference>
<keyword evidence="2" id="KW-0812">Transmembrane</keyword>
<dbReference type="GO" id="GO:0016780">
    <property type="term" value="F:phosphotransferase activity, for other substituted phosphate groups"/>
    <property type="evidence" value="ECO:0007669"/>
    <property type="project" value="TreeGrafter"/>
</dbReference>
<comment type="similarity">
    <text evidence="1">Belongs to the bacterial sugar transferase family.</text>
</comment>
<dbReference type="InterPro" id="IPR003362">
    <property type="entry name" value="Bact_transf"/>
</dbReference>
<dbReference type="PANTHER" id="PTHR30576:SF10">
    <property type="entry name" value="SLL5057 PROTEIN"/>
    <property type="match status" value="1"/>
</dbReference>
<dbReference type="RefSeq" id="WP_350258743.1">
    <property type="nucleotide sequence ID" value="NZ_CP138335.1"/>
</dbReference>
<name>A0AAU7V949_9ACTO</name>
<evidence type="ECO:0000313" key="4">
    <source>
        <dbReference type="EMBL" id="XBW08543.1"/>
    </source>
</evidence>
<gene>
    <name evidence="4" type="ORF">SAC06_03000</name>
</gene>
<proteinExistence type="inferred from homology"/>
<evidence type="ECO:0000259" key="3">
    <source>
        <dbReference type="Pfam" id="PF02397"/>
    </source>
</evidence>